<comment type="subcellular location">
    <subcellularLocation>
        <location evidence="8">Cytoplasm</location>
    </subcellularLocation>
</comment>
<dbReference type="RefSeq" id="WP_041069568.1">
    <property type="nucleotide sequence ID" value="NZ_AP010872.1"/>
</dbReference>
<name>C5WDC0_9ENTR</name>
<evidence type="ECO:0000256" key="5">
    <source>
        <dbReference type="ARBA" id="ARBA00022756"/>
    </source>
</evidence>
<dbReference type="EC" id="6.3.3.3" evidence="8"/>
<dbReference type="PANTHER" id="PTHR43210:SF5">
    <property type="entry name" value="DETHIOBIOTIN SYNTHETASE"/>
    <property type="match status" value="1"/>
</dbReference>
<dbReference type="GO" id="GO:0009102">
    <property type="term" value="P:biotin biosynthetic process"/>
    <property type="evidence" value="ECO:0007669"/>
    <property type="project" value="UniProtKB-UniRule"/>
</dbReference>
<keyword evidence="6 8" id="KW-0067">ATP-binding</keyword>
<sequence>MKSLFITGIGTNVGKTVVSRALLEIAGKGGLSTAGYKPVACGGKKIGNNICNEDALILKKYSNVQLAYNEVNPFSFTEPTSPHINSLHEGKPIILNIISQGLRRLESKADLIIIEGVGGWYTPISMESTMADWVIREHLPVILVINLKLGCINYALLTAKAIIASGIQLMGWITNATELSDKWQEDYIKIFRNILRAPCLGNIPWLNNDLVFTNWNNYLNLDFLKIIP</sequence>
<comment type="subunit">
    <text evidence="8">Homodimer.</text>
</comment>
<evidence type="ECO:0000256" key="8">
    <source>
        <dbReference type="HAMAP-Rule" id="MF_00336"/>
    </source>
</evidence>
<keyword evidence="1 8" id="KW-0963">Cytoplasm</keyword>
<dbReference type="GO" id="GO:0004141">
    <property type="term" value="F:dethiobiotin synthase activity"/>
    <property type="evidence" value="ECO:0007669"/>
    <property type="project" value="UniProtKB-UniRule"/>
</dbReference>
<feature type="binding site" evidence="8">
    <location>
        <position position="54"/>
    </location>
    <ligand>
        <name>Mg(2+)</name>
        <dbReference type="ChEBI" id="CHEBI:18420"/>
    </ligand>
</feature>
<keyword evidence="2 8" id="KW-0436">Ligase</keyword>
<keyword evidence="3 8" id="KW-0479">Metal-binding</keyword>
<dbReference type="PANTHER" id="PTHR43210">
    <property type="entry name" value="DETHIOBIOTIN SYNTHETASE"/>
    <property type="match status" value="1"/>
</dbReference>
<evidence type="ECO:0000256" key="1">
    <source>
        <dbReference type="ARBA" id="ARBA00022490"/>
    </source>
</evidence>
<dbReference type="HAMAP" id="MF_00336">
    <property type="entry name" value="BioD"/>
    <property type="match status" value="1"/>
</dbReference>
<feature type="binding site" evidence="8">
    <location>
        <position position="115"/>
    </location>
    <ligand>
        <name>Mg(2+)</name>
        <dbReference type="ChEBI" id="CHEBI:18420"/>
    </ligand>
</feature>
<reference evidence="9 10" key="1">
    <citation type="journal article" date="2011" name="Genome Biol. Evol.">
        <title>Reductive evolution of bacterial genome in insect gut environment.</title>
        <authorList>
            <person name="Nikoh N."/>
            <person name="Hosokawa T."/>
            <person name="Ohshima K."/>
            <person name="Hattori M."/>
            <person name="Fukatsu T."/>
        </authorList>
    </citation>
    <scope>NUCLEOTIDE SEQUENCE [LARGE SCALE GENOMIC DNA]</scope>
    <source>
        <strain evidence="9 10">Mpkobe</strain>
    </source>
</reference>
<dbReference type="GO" id="GO:0042803">
    <property type="term" value="F:protein homodimerization activity"/>
    <property type="evidence" value="ECO:0007669"/>
    <property type="project" value="UniProtKB-ARBA"/>
</dbReference>
<protein>
    <recommendedName>
        <fullName evidence="8">ATP-dependent dethiobiotin synthetase BioD</fullName>
        <ecNumber evidence="8">6.3.3.3</ecNumber>
    </recommendedName>
    <alternativeName>
        <fullName evidence="8">DTB synthetase</fullName>
        <shortName evidence="8">DTBS</shortName>
    </alternativeName>
    <alternativeName>
        <fullName evidence="8">Dethiobiotin synthase</fullName>
    </alternativeName>
</protein>
<dbReference type="FunFam" id="3.40.50.300:FF:000292">
    <property type="entry name" value="ATP-dependent dethiobiotin synthetase BioD"/>
    <property type="match status" value="1"/>
</dbReference>
<proteinExistence type="inferred from homology"/>
<dbReference type="OrthoDB" id="9802097at2"/>
<evidence type="ECO:0000313" key="9">
    <source>
        <dbReference type="EMBL" id="BAH83326.1"/>
    </source>
</evidence>
<evidence type="ECO:0000313" key="10">
    <source>
        <dbReference type="Proteomes" id="UP000061704"/>
    </source>
</evidence>
<feature type="binding site" evidence="8">
    <location>
        <begin position="204"/>
        <end position="206"/>
    </location>
    <ligand>
        <name>ATP</name>
        <dbReference type="ChEBI" id="CHEBI:30616"/>
    </ligand>
</feature>
<dbReference type="STRING" id="476281.ICMP_475"/>
<dbReference type="InterPro" id="IPR004472">
    <property type="entry name" value="DTB_synth_BioD"/>
</dbReference>
<evidence type="ECO:0000256" key="3">
    <source>
        <dbReference type="ARBA" id="ARBA00022723"/>
    </source>
</evidence>
<comment type="similarity">
    <text evidence="8">Belongs to the dethiobiotin synthetase family.</text>
</comment>
<organism evidence="9 10">
    <name type="scientific">Candidatus Ishikawaella capsulata Mpkobe</name>
    <dbReference type="NCBI Taxonomy" id="476281"/>
    <lineage>
        <taxon>Bacteria</taxon>
        <taxon>Pseudomonadati</taxon>
        <taxon>Pseudomonadota</taxon>
        <taxon>Gammaproteobacteria</taxon>
        <taxon>Enterobacterales</taxon>
        <taxon>Enterobacteriaceae</taxon>
        <taxon>Candidatus Ishikawella</taxon>
    </lineage>
</organism>
<dbReference type="KEGG" id="icp:ICMP_475"/>
<evidence type="ECO:0000256" key="7">
    <source>
        <dbReference type="ARBA" id="ARBA00022842"/>
    </source>
</evidence>
<keyword evidence="5 8" id="KW-0093">Biotin biosynthesis</keyword>
<dbReference type="Proteomes" id="UP000061704">
    <property type="component" value="Chromosome"/>
</dbReference>
<comment type="pathway">
    <text evidence="8">Cofactor biosynthesis; biotin biosynthesis; biotin from 7,8-diaminononanoate: step 1/2.</text>
</comment>
<keyword evidence="7 8" id="KW-0460">Magnesium</keyword>
<dbReference type="Gene3D" id="3.40.50.300">
    <property type="entry name" value="P-loop containing nucleotide triphosphate hydrolases"/>
    <property type="match status" value="1"/>
</dbReference>
<keyword evidence="10" id="KW-1185">Reference proteome</keyword>
<evidence type="ECO:0000256" key="2">
    <source>
        <dbReference type="ARBA" id="ARBA00022598"/>
    </source>
</evidence>
<comment type="function">
    <text evidence="8">Catalyzes a mechanistically unusual reaction, the ATP-dependent insertion of CO2 between the N7 and N8 nitrogen atoms of 7,8-diaminopelargonic acid (DAPA, also called 7,8-diammoniononanoate) to form a ureido ring.</text>
</comment>
<dbReference type="GO" id="GO:0005829">
    <property type="term" value="C:cytosol"/>
    <property type="evidence" value="ECO:0007669"/>
    <property type="project" value="TreeGrafter"/>
</dbReference>
<dbReference type="PIRSF" id="PIRSF006755">
    <property type="entry name" value="DTB_synth"/>
    <property type="match status" value="1"/>
</dbReference>
<dbReference type="SUPFAM" id="SSF52540">
    <property type="entry name" value="P-loop containing nucleoside triphosphate hydrolases"/>
    <property type="match status" value="1"/>
</dbReference>
<comment type="caution">
    <text evidence="8">Lacks conserved residue(s) required for the propagation of feature annotation.</text>
</comment>
<accession>C5WDC0</accession>
<evidence type="ECO:0000256" key="4">
    <source>
        <dbReference type="ARBA" id="ARBA00022741"/>
    </source>
</evidence>
<comment type="catalytic activity">
    <reaction evidence="8">
        <text>(7R,8S)-7,8-diammoniononanoate + CO2 + ATP = (4R,5S)-dethiobiotin + ADP + phosphate + 3 H(+)</text>
        <dbReference type="Rhea" id="RHEA:15805"/>
        <dbReference type="ChEBI" id="CHEBI:15378"/>
        <dbReference type="ChEBI" id="CHEBI:16526"/>
        <dbReference type="ChEBI" id="CHEBI:30616"/>
        <dbReference type="ChEBI" id="CHEBI:43474"/>
        <dbReference type="ChEBI" id="CHEBI:149469"/>
        <dbReference type="ChEBI" id="CHEBI:149473"/>
        <dbReference type="ChEBI" id="CHEBI:456216"/>
        <dbReference type="EC" id="6.3.3.3"/>
    </reaction>
</comment>
<feature type="binding site" evidence="8">
    <location>
        <begin position="12"/>
        <end position="17"/>
    </location>
    <ligand>
        <name>ATP</name>
        <dbReference type="ChEBI" id="CHEBI:30616"/>
    </ligand>
</feature>
<gene>
    <name evidence="8 9" type="primary">bioD</name>
    <name evidence="9" type="ORF">ICMP_475</name>
</gene>
<feature type="binding site" evidence="8">
    <location>
        <position position="54"/>
    </location>
    <ligand>
        <name>ATP</name>
        <dbReference type="ChEBI" id="CHEBI:30616"/>
    </ligand>
</feature>
<dbReference type="GO" id="GO:0005524">
    <property type="term" value="F:ATP binding"/>
    <property type="evidence" value="ECO:0007669"/>
    <property type="project" value="UniProtKB-UniRule"/>
</dbReference>
<dbReference type="Pfam" id="PF13500">
    <property type="entry name" value="AAA_26"/>
    <property type="match status" value="1"/>
</dbReference>
<dbReference type="NCBIfam" id="TIGR00347">
    <property type="entry name" value="bioD"/>
    <property type="match status" value="1"/>
</dbReference>
<evidence type="ECO:0000256" key="6">
    <source>
        <dbReference type="ARBA" id="ARBA00022840"/>
    </source>
</evidence>
<keyword evidence="4 8" id="KW-0547">Nucleotide-binding</keyword>
<dbReference type="AlphaFoldDB" id="C5WDC0"/>
<feature type="binding site" evidence="8">
    <location>
        <position position="208"/>
    </location>
    <ligand>
        <name>ATP</name>
        <dbReference type="ChEBI" id="CHEBI:30616"/>
    </ligand>
</feature>
<dbReference type="UniPathway" id="UPA00078">
    <property type="reaction ID" value="UER00161"/>
</dbReference>
<feature type="binding site" evidence="8">
    <location>
        <begin position="115"/>
        <end position="118"/>
    </location>
    <ligand>
        <name>ATP</name>
        <dbReference type="ChEBI" id="CHEBI:30616"/>
    </ligand>
</feature>
<dbReference type="InterPro" id="IPR027417">
    <property type="entry name" value="P-loop_NTPase"/>
</dbReference>
<dbReference type="HOGENOM" id="CLU_072551_0_0_6"/>
<feature type="active site" evidence="8">
    <location>
        <position position="37"/>
    </location>
</feature>
<feature type="binding site" evidence="8">
    <location>
        <position position="16"/>
    </location>
    <ligand>
        <name>Mg(2+)</name>
        <dbReference type="ChEBI" id="CHEBI:18420"/>
    </ligand>
</feature>
<comment type="cofactor">
    <cofactor evidence="8">
        <name>Mg(2+)</name>
        <dbReference type="ChEBI" id="CHEBI:18420"/>
    </cofactor>
</comment>
<dbReference type="CDD" id="cd03109">
    <property type="entry name" value="DTBS"/>
    <property type="match status" value="1"/>
</dbReference>
<dbReference type="EMBL" id="AP010872">
    <property type="protein sequence ID" value="BAH83326.1"/>
    <property type="molecule type" value="Genomic_DNA"/>
</dbReference>
<dbReference type="GO" id="GO:0000287">
    <property type="term" value="F:magnesium ion binding"/>
    <property type="evidence" value="ECO:0007669"/>
    <property type="project" value="UniProtKB-UniRule"/>
</dbReference>